<reference evidence="1" key="1">
    <citation type="submission" date="2021-07" db="EMBL/GenBank/DDBJ databases">
        <authorList>
            <person name="Durling M."/>
        </authorList>
    </citation>
    <scope>NUCLEOTIDE SEQUENCE</scope>
</reference>
<dbReference type="AlphaFoldDB" id="A0A9N9LK13"/>
<accession>A0A9N9LK13</accession>
<organism evidence="1 2">
    <name type="scientific">Hymenoscyphus albidus</name>
    <dbReference type="NCBI Taxonomy" id="595503"/>
    <lineage>
        <taxon>Eukaryota</taxon>
        <taxon>Fungi</taxon>
        <taxon>Dikarya</taxon>
        <taxon>Ascomycota</taxon>
        <taxon>Pezizomycotina</taxon>
        <taxon>Leotiomycetes</taxon>
        <taxon>Helotiales</taxon>
        <taxon>Helotiaceae</taxon>
        <taxon>Hymenoscyphus</taxon>
    </lineage>
</organism>
<gene>
    <name evidence="1" type="ORF">HYALB_00004452</name>
</gene>
<evidence type="ECO:0000313" key="1">
    <source>
        <dbReference type="EMBL" id="CAG8975153.1"/>
    </source>
</evidence>
<comment type="caution">
    <text evidence="1">The sequence shown here is derived from an EMBL/GenBank/DDBJ whole genome shotgun (WGS) entry which is preliminary data.</text>
</comment>
<keyword evidence="2" id="KW-1185">Reference proteome</keyword>
<dbReference type="OrthoDB" id="5397832at2759"/>
<dbReference type="EMBL" id="CAJVRM010000127">
    <property type="protein sequence ID" value="CAG8975153.1"/>
    <property type="molecule type" value="Genomic_DNA"/>
</dbReference>
<name>A0A9N9LK13_9HELO</name>
<proteinExistence type="predicted"/>
<protein>
    <submittedName>
        <fullName evidence="1">Uncharacterized protein</fullName>
    </submittedName>
</protein>
<sequence>MSQKHIYKAPNCQLSTADSDKPGINLDTLGEVIEHLRSAHKLTYMRRPNRLGILDSHGHLWYCFHVKCETREVVGKDHRSFRFDGAMWDRFNACHDWDFDGVIREG</sequence>
<evidence type="ECO:0000313" key="2">
    <source>
        <dbReference type="Proteomes" id="UP000701801"/>
    </source>
</evidence>
<dbReference type="Proteomes" id="UP000701801">
    <property type="component" value="Unassembled WGS sequence"/>
</dbReference>